<dbReference type="Gene3D" id="3.40.30.10">
    <property type="entry name" value="Glutaredoxin"/>
    <property type="match status" value="1"/>
</dbReference>
<sequence>MNWKLIFLGIAVLALFAYVVREGFIMKNVQGFQNASEYTFTMYYADWCGHCKKAKPEMEELVKKGVIEKNGKKCEIRMISPEKEPEKAAGKPIKGFPTFLMETADGQIVEYKGERSLNAYLEYINKTLSAGAAQ</sequence>
<dbReference type="SUPFAM" id="SSF52833">
    <property type="entry name" value="Thioredoxin-like"/>
    <property type="match status" value="1"/>
</dbReference>
<dbReference type="InterPro" id="IPR051063">
    <property type="entry name" value="PDI"/>
</dbReference>
<organism evidence="2">
    <name type="scientific">viral metagenome</name>
    <dbReference type="NCBI Taxonomy" id="1070528"/>
    <lineage>
        <taxon>unclassified sequences</taxon>
        <taxon>metagenomes</taxon>
        <taxon>organismal metagenomes</taxon>
    </lineage>
</organism>
<proteinExistence type="predicted"/>
<dbReference type="EMBL" id="MN740810">
    <property type="protein sequence ID" value="QHU12849.1"/>
    <property type="molecule type" value="Genomic_DNA"/>
</dbReference>
<dbReference type="PANTHER" id="PTHR45672:SF11">
    <property type="entry name" value="PROTEIN DISULFIDE-ISOMERASE C17H9.14C"/>
    <property type="match status" value="1"/>
</dbReference>
<dbReference type="InterPro" id="IPR036249">
    <property type="entry name" value="Thioredoxin-like_sf"/>
</dbReference>
<dbReference type="GO" id="GO:0006457">
    <property type="term" value="P:protein folding"/>
    <property type="evidence" value="ECO:0007669"/>
    <property type="project" value="TreeGrafter"/>
</dbReference>
<dbReference type="GO" id="GO:0005783">
    <property type="term" value="C:endoplasmic reticulum"/>
    <property type="evidence" value="ECO:0007669"/>
    <property type="project" value="TreeGrafter"/>
</dbReference>
<name>A0A6C0K557_9ZZZZ</name>
<dbReference type="PROSITE" id="PS51352">
    <property type="entry name" value="THIOREDOXIN_2"/>
    <property type="match status" value="1"/>
</dbReference>
<feature type="domain" description="Thioredoxin" evidence="1">
    <location>
        <begin position="15"/>
        <end position="129"/>
    </location>
</feature>
<accession>A0A6C0K557</accession>
<evidence type="ECO:0000313" key="2">
    <source>
        <dbReference type="EMBL" id="QHU12849.1"/>
    </source>
</evidence>
<protein>
    <recommendedName>
        <fullName evidence="1">Thioredoxin domain-containing protein</fullName>
    </recommendedName>
</protein>
<dbReference type="AlphaFoldDB" id="A0A6C0K557"/>
<reference evidence="2" key="1">
    <citation type="journal article" date="2020" name="Nature">
        <title>Giant virus diversity and host interactions through global metagenomics.</title>
        <authorList>
            <person name="Schulz F."/>
            <person name="Roux S."/>
            <person name="Paez-Espino D."/>
            <person name="Jungbluth S."/>
            <person name="Walsh D.A."/>
            <person name="Denef V.J."/>
            <person name="McMahon K.D."/>
            <person name="Konstantinidis K.T."/>
            <person name="Eloe-Fadrosh E.A."/>
            <person name="Kyrpides N.C."/>
            <person name="Woyke T."/>
        </authorList>
    </citation>
    <scope>NUCLEOTIDE SEQUENCE</scope>
    <source>
        <strain evidence="2">GVMAG-S-1101172-89</strain>
    </source>
</reference>
<dbReference type="PANTHER" id="PTHR45672">
    <property type="entry name" value="PROTEIN DISULFIDE-ISOMERASE C17H9.14C-RELATED"/>
    <property type="match status" value="1"/>
</dbReference>
<dbReference type="GO" id="GO:0003756">
    <property type="term" value="F:protein disulfide isomerase activity"/>
    <property type="evidence" value="ECO:0007669"/>
    <property type="project" value="TreeGrafter"/>
</dbReference>
<dbReference type="InterPro" id="IPR013766">
    <property type="entry name" value="Thioredoxin_domain"/>
</dbReference>
<dbReference type="Pfam" id="PF00085">
    <property type="entry name" value="Thioredoxin"/>
    <property type="match status" value="1"/>
</dbReference>
<evidence type="ECO:0000259" key="1">
    <source>
        <dbReference type="PROSITE" id="PS51352"/>
    </source>
</evidence>